<organism evidence="1 2">
    <name type="scientific">Irpex rosettiformis</name>
    <dbReference type="NCBI Taxonomy" id="378272"/>
    <lineage>
        <taxon>Eukaryota</taxon>
        <taxon>Fungi</taxon>
        <taxon>Dikarya</taxon>
        <taxon>Basidiomycota</taxon>
        <taxon>Agaricomycotina</taxon>
        <taxon>Agaricomycetes</taxon>
        <taxon>Polyporales</taxon>
        <taxon>Irpicaceae</taxon>
        <taxon>Irpex</taxon>
    </lineage>
</organism>
<proteinExistence type="predicted"/>
<dbReference type="Proteomes" id="UP001055072">
    <property type="component" value="Unassembled WGS sequence"/>
</dbReference>
<accession>A0ACB8U6C5</accession>
<gene>
    <name evidence="1" type="ORF">BDY19DRAFT_943908</name>
</gene>
<sequence>MTRLVHFSLSIFLYLFHLPHMHLLLEFQSTPHAFPSICSAVSAVPSSLLSLGATPSGYIAQSAAQVQLLYCCITQFAVVYS</sequence>
<keyword evidence="2" id="KW-1185">Reference proteome</keyword>
<name>A0ACB8U6C5_9APHY</name>
<comment type="caution">
    <text evidence="1">The sequence shown here is derived from an EMBL/GenBank/DDBJ whole genome shotgun (WGS) entry which is preliminary data.</text>
</comment>
<reference evidence="1" key="1">
    <citation type="journal article" date="2021" name="Environ. Microbiol.">
        <title>Gene family expansions and transcriptome signatures uncover fungal adaptations to wood decay.</title>
        <authorList>
            <person name="Hage H."/>
            <person name="Miyauchi S."/>
            <person name="Viragh M."/>
            <person name="Drula E."/>
            <person name="Min B."/>
            <person name="Chaduli D."/>
            <person name="Navarro D."/>
            <person name="Favel A."/>
            <person name="Norest M."/>
            <person name="Lesage-Meessen L."/>
            <person name="Balint B."/>
            <person name="Merenyi Z."/>
            <person name="de Eugenio L."/>
            <person name="Morin E."/>
            <person name="Martinez A.T."/>
            <person name="Baldrian P."/>
            <person name="Stursova M."/>
            <person name="Martinez M.J."/>
            <person name="Novotny C."/>
            <person name="Magnuson J.K."/>
            <person name="Spatafora J.W."/>
            <person name="Maurice S."/>
            <person name="Pangilinan J."/>
            <person name="Andreopoulos W."/>
            <person name="LaButti K."/>
            <person name="Hundley H."/>
            <person name="Na H."/>
            <person name="Kuo A."/>
            <person name="Barry K."/>
            <person name="Lipzen A."/>
            <person name="Henrissat B."/>
            <person name="Riley R."/>
            <person name="Ahrendt S."/>
            <person name="Nagy L.G."/>
            <person name="Grigoriev I.V."/>
            <person name="Martin F."/>
            <person name="Rosso M.N."/>
        </authorList>
    </citation>
    <scope>NUCLEOTIDE SEQUENCE</scope>
    <source>
        <strain evidence="1">CBS 384.51</strain>
    </source>
</reference>
<dbReference type="EMBL" id="MU274910">
    <property type="protein sequence ID" value="KAI0089699.1"/>
    <property type="molecule type" value="Genomic_DNA"/>
</dbReference>
<evidence type="ECO:0000313" key="1">
    <source>
        <dbReference type="EMBL" id="KAI0089699.1"/>
    </source>
</evidence>
<evidence type="ECO:0000313" key="2">
    <source>
        <dbReference type="Proteomes" id="UP001055072"/>
    </source>
</evidence>
<protein>
    <submittedName>
        <fullName evidence="1">Uncharacterized protein</fullName>
    </submittedName>
</protein>